<keyword evidence="4" id="KW-1185">Reference proteome</keyword>
<keyword evidence="3" id="KW-0418">Kinase</keyword>
<dbReference type="GO" id="GO:0016301">
    <property type="term" value="F:kinase activity"/>
    <property type="evidence" value="ECO:0007669"/>
    <property type="project" value="UniProtKB-KW"/>
</dbReference>
<dbReference type="RefSeq" id="WP_310408500.1">
    <property type="nucleotide sequence ID" value="NZ_JAVDYC010000001.1"/>
</dbReference>
<dbReference type="Proteomes" id="UP001183629">
    <property type="component" value="Unassembled WGS sequence"/>
</dbReference>
<reference evidence="3 4" key="1">
    <citation type="submission" date="2023-07" db="EMBL/GenBank/DDBJ databases">
        <title>Sequencing the genomes of 1000 actinobacteria strains.</title>
        <authorList>
            <person name="Klenk H.-P."/>
        </authorList>
    </citation>
    <scope>NUCLEOTIDE SEQUENCE [LARGE SCALE GENOMIC DNA]</scope>
    <source>
        <strain evidence="3 4">DSM 44711</strain>
    </source>
</reference>
<comment type="similarity">
    <text evidence="1">Belongs to the ROK (NagC/XylR) family.</text>
</comment>
<dbReference type="EMBL" id="JAVDYC010000001">
    <property type="protein sequence ID" value="MDR7320176.1"/>
    <property type="molecule type" value="Genomic_DNA"/>
</dbReference>
<dbReference type="PANTHER" id="PTHR18964">
    <property type="entry name" value="ROK (REPRESSOR, ORF, KINASE) FAMILY"/>
    <property type="match status" value="1"/>
</dbReference>
<evidence type="ECO:0000256" key="2">
    <source>
        <dbReference type="SAM" id="MobiDB-lite"/>
    </source>
</evidence>
<gene>
    <name evidence="3" type="ORF">J2S44_000426</name>
</gene>
<dbReference type="Gene3D" id="3.30.420.40">
    <property type="match status" value="2"/>
</dbReference>
<organism evidence="3 4">
    <name type="scientific">Catenuloplanes niger</name>
    <dbReference type="NCBI Taxonomy" id="587534"/>
    <lineage>
        <taxon>Bacteria</taxon>
        <taxon>Bacillati</taxon>
        <taxon>Actinomycetota</taxon>
        <taxon>Actinomycetes</taxon>
        <taxon>Micromonosporales</taxon>
        <taxon>Micromonosporaceae</taxon>
        <taxon>Catenuloplanes</taxon>
    </lineage>
</organism>
<dbReference type="InterPro" id="IPR036390">
    <property type="entry name" value="WH_DNA-bd_sf"/>
</dbReference>
<dbReference type="Pfam" id="PF00480">
    <property type="entry name" value="ROK"/>
    <property type="match status" value="1"/>
</dbReference>
<dbReference type="InterPro" id="IPR000600">
    <property type="entry name" value="ROK"/>
</dbReference>
<comment type="caution">
    <text evidence="3">The sequence shown here is derived from an EMBL/GenBank/DDBJ whole genome shotgun (WGS) entry which is preliminary data.</text>
</comment>
<evidence type="ECO:0000313" key="4">
    <source>
        <dbReference type="Proteomes" id="UP001183629"/>
    </source>
</evidence>
<feature type="compositionally biased region" description="Low complexity" evidence="2">
    <location>
        <begin position="21"/>
        <end position="30"/>
    </location>
</feature>
<dbReference type="InterPro" id="IPR043129">
    <property type="entry name" value="ATPase_NBD"/>
</dbReference>
<proteinExistence type="inferred from homology"/>
<dbReference type="Gene3D" id="1.10.10.10">
    <property type="entry name" value="Winged helix-like DNA-binding domain superfamily/Winged helix DNA-binding domain"/>
    <property type="match status" value="1"/>
</dbReference>
<evidence type="ECO:0000256" key="1">
    <source>
        <dbReference type="ARBA" id="ARBA00006479"/>
    </source>
</evidence>
<sequence>MPSDDLGTAGMPDDARGGRLAAAMPSADAPARQRSLRAHNLALAFRHIMSAERPISRVELADRTGLTRPTITRIVEELLAGQLITESGPARSQSAGRPRVGLTLSARGPAGLGLDIRADRLAACLVDLTGTVRHLVFRPVPRVDGPAPELLRALGGLAAEVMTQAGTSGLEVVRATLAVPGAVSAGTLVRFAPPLGWRDVDAGTLLRAQLAAATARPTTADPAADPVGGYRGAAAGVPAGVENEANLAALAELYSGESADFVYVSGALDLGAGIVLGGRLLRGARGWSGELGHVTVDPDGRECACGARGCLQTCAGLEVLRAAAGHRDLLTAADAGTPEMTAALETAGTALGIALAGLVNLVDVGTVLLGGSYAVLASWLTAPIETELRRRALSSRWAPIEVRPAQLGPDAAVIGAALTSVEDVRRDPASWLNRT</sequence>
<protein>
    <submittedName>
        <fullName evidence="3">NBD/HSP70 family sugar kinase</fullName>
    </submittedName>
</protein>
<dbReference type="AlphaFoldDB" id="A0AAE3ZJA8"/>
<keyword evidence="3" id="KW-0808">Transferase</keyword>
<name>A0AAE3ZJA8_9ACTN</name>
<dbReference type="InterPro" id="IPR036388">
    <property type="entry name" value="WH-like_DNA-bd_sf"/>
</dbReference>
<dbReference type="PANTHER" id="PTHR18964:SF149">
    <property type="entry name" value="BIFUNCTIONAL UDP-N-ACETYLGLUCOSAMINE 2-EPIMERASE_N-ACETYLMANNOSAMINE KINASE"/>
    <property type="match status" value="1"/>
</dbReference>
<evidence type="ECO:0000313" key="3">
    <source>
        <dbReference type="EMBL" id="MDR7320176.1"/>
    </source>
</evidence>
<dbReference type="SUPFAM" id="SSF46785">
    <property type="entry name" value="Winged helix' DNA-binding domain"/>
    <property type="match status" value="1"/>
</dbReference>
<dbReference type="SUPFAM" id="SSF53067">
    <property type="entry name" value="Actin-like ATPase domain"/>
    <property type="match status" value="2"/>
</dbReference>
<accession>A0AAE3ZJA8</accession>
<feature type="region of interest" description="Disordered" evidence="2">
    <location>
        <begin position="1"/>
        <end position="32"/>
    </location>
</feature>